<dbReference type="InterPro" id="IPR003593">
    <property type="entry name" value="AAA+_ATPase"/>
</dbReference>
<evidence type="ECO:0000256" key="4">
    <source>
        <dbReference type="ARBA" id="ARBA00022705"/>
    </source>
</evidence>
<dbReference type="CDD" id="cd18139">
    <property type="entry name" value="HLD_clamp_RarA"/>
    <property type="match status" value="1"/>
</dbReference>
<dbReference type="Gene3D" id="1.10.3710.10">
    <property type="entry name" value="DNA polymerase III clamp loader subunits, C-terminal domain"/>
    <property type="match status" value="1"/>
</dbReference>
<gene>
    <name evidence="8" type="ORF">IRI77_01045</name>
</gene>
<evidence type="ECO:0000313" key="8">
    <source>
        <dbReference type="EMBL" id="QOY91877.1"/>
    </source>
</evidence>
<dbReference type="InterPro" id="IPR051314">
    <property type="entry name" value="AAA_ATPase_RarA/MGS1/WRNIP1"/>
</dbReference>
<dbReference type="Gene3D" id="3.40.50.300">
    <property type="entry name" value="P-loop containing nucleotide triphosphate hydrolases"/>
    <property type="match status" value="1"/>
</dbReference>
<dbReference type="InterPro" id="IPR008921">
    <property type="entry name" value="DNA_pol3_clamp-load_cplx_C"/>
</dbReference>
<keyword evidence="4" id="KW-0235">DNA replication</keyword>
<dbReference type="CDD" id="cd00009">
    <property type="entry name" value="AAA"/>
    <property type="match status" value="1"/>
</dbReference>
<proteinExistence type="inferred from homology"/>
<comment type="function">
    <text evidence="1">DNA-dependent ATPase that plays important roles in cellular responses to stalled DNA replication processes.</text>
</comment>
<dbReference type="Pfam" id="PF16193">
    <property type="entry name" value="AAA_assoc_2"/>
    <property type="match status" value="1"/>
</dbReference>
<dbReference type="GO" id="GO:0003677">
    <property type="term" value="F:DNA binding"/>
    <property type="evidence" value="ECO:0007669"/>
    <property type="project" value="InterPro"/>
</dbReference>
<dbReference type="GO" id="GO:0017116">
    <property type="term" value="F:single-stranded DNA helicase activity"/>
    <property type="evidence" value="ECO:0007669"/>
    <property type="project" value="TreeGrafter"/>
</dbReference>
<evidence type="ECO:0000313" key="9">
    <source>
        <dbReference type="Proteomes" id="UP000593892"/>
    </source>
</evidence>
<keyword evidence="5" id="KW-0547">Nucleotide-binding</keyword>
<protein>
    <recommendedName>
        <fullName evidence="3">Replication-associated recombination protein A</fullName>
    </recommendedName>
</protein>
<evidence type="ECO:0000256" key="2">
    <source>
        <dbReference type="ARBA" id="ARBA00008959"/>
    </source>
</evidence>
<dbReference type="InterPro" id="IPR032423">
    <property type="entry name" value="AAA_assoc_2"/>
</dbReference>
<dbReference type="Pfam" id="PF00004">
    <property type="entry name" value="AAA"/>
    <property type="match status" value="1"/>
</dbReference>
<evidence type="ECO:0000259" key="7">
    <source>
        <dbReference type="SMART" id="SM00382"/>
    </source>
</evidence>
<dbReference type="InterPro" id="IPR003959">
    <property type="entry name" value="ATPase_AAA_core"/>
</dbReference>
<dbReference type="SUPFAM" id="SSF52540">
    <property type="entry name" value="P-loop containing nucleoside triphosphate hydrolases"/>
    <property type="match status" value="1"/>
</dbReference>
<dbReference type="KEGG" id="pfer:IRI77_01045"/>
<evidence type="ECO:0000256" key="5">
    <source>
        <dbReference type="ARBA" id="ARBA00022741"/>
    </source>
</evidence>
<sequence length="419" mass="46136">MRPETLDGYVGQEHILGPGKPLRVQIEKDRLTSIILWGPPGVGKTTLASLVARQTKCAFIPFSAVLSGIKEIKGVMVEAERNRRQGLRTVLFVDEIHRFNKAQQDAFLPYVERGDIILIGATTENPSFEVISALLSRSKVYALRALTLEELVLLLRRALPVVGIEAEDDLLEQIGAYAGGDARTAYNILEIAAAASESGKLERQAVEDAVERKMLLYDKGGEEHFNLVSALHKSVRSSDPDAALYWLARMLEAGEDRMYLARRLVRMAVEDVGLADPRAAEQAIACMQTVHFLGVPEGDQALAQAAVYLAVAPKSDAGYRALNAAREFVRNNAAFPVPMHLRNAPTRAMKEWGYSKGYEHAHANAAGLTGMDCLPDGMEGIKFYEPSARGTEARIKDRLEEIRKWVAEQRSSEPDASKP</sequence>
<dbReference type="GO" id="GO:0005524">
    <property type="term" value="F:ATP binding"/>
    <property type="evidence" value="ECO:0007669"/>
    <property type="project" value="UniProtKB-KW"/>
</dbReference>
<accession>A0A7S7NY19</accession>
<comment type="similarity">
    <text evidence="2">Belongs to the AAA ATPase family. RarA/MGS1/WRNIP1 subfamily.</text>
</comment>
<dbReference type="FunFam" id="3.40.50.300:FF:000137">
    <property type="entry name" value="Replication-associated recombination protein A"/>
    <property type="match status" value="1"/>
</dbReference>
<dbReference type="Proteomes" id="UP000593892">
    <property type="component" value="Chromosome"/>
</dbReference>
<dbReference type="Pfam" id="PF12002">
    <property type="entry name" value="MgsA_C"/>
    <property type="match status" value="1"/>
</dbReference>
<dbReference type="Gene3D" id="1.20.272.10">
    <property type="match status" value="1"/>
</dbReference>
<dbReference type="SUPFAM" id="SSF48019">
    <property type="entry name" value="post-AAA+ oligomerization domain-like"/>
    <property type="match status" value="1"/>
</dbReference>
<feature type="domain" description="AAA+ ATPase" evidence="7">
    <location>
        <begin position="30"/>
        <end position="146"/>
    </location>
</feature>
<dbReference type="FunFam" id="1.20.272.10:FF:000001">
    <property type="entry name" value="Putative AAA family ATPase"/>
    <property type="match status" value="1"/>
</dbReference>
<dbReference type="GO" id="GO:0008047">
    <property type="term" value="F:enzyme activator activity"/>
    <property type="evidence" value="ECO:0007669"/>
    <property type="project" value="TreeGrafter"/>
</dbReference>
<keyword evidence="6" id="KW-0067">ATP-binding</keyword>
<dbReference type="InterPro" id="IPR021886">
    <property type="entry name" value="MgsA_C"/>
</dbReference>
<dbReference type="InterPro" id="IPR027417">
    <property type="entry name" value="P-loop_NTPase"/>
</dbReference>
<keyword evidence="9" id="KW-1185">Reference proteome</keyword>
<dbReference type="EMBL" id="CP063849">
    <property type="protein sequence ID" value="QOY91877.1"/>
    <property type="molecule type" value="Genomic_DNA"/>
</dbReference>
<dbReference type="GO" id="GO:0000731">
    <property type="term" value="P:DNA synthesis involved in DNA repair"/>
    <property type="evidence" value="ECO:0007669"/>
    <property type="project" value="TreeGrafter"/>
</dbReference>
<evidence type="ECO:0000256" key="1">
    <source>
        <dbReference type="ARBA" id="ARBA00002393"/>
    </source>
</evidence>
<evidence type="ECO:0000256" key="6">
    <source>
        <dbReference type="ARBA" id="ARBA00022840"/>
    </source>
</evidence>
<dbReference type="GO" id="GO:0006261">
    <property type="term" value="P:DNA-templated DNA replication"/>
    <property type="evidence" value="ECO:0007669"/>
    <property type="project" value="TreeGrafter"/>
</dbReference>
<dbReference type="SMART" id="SM00382">
    <property type="entry name" value="AAA"/>
    <property type="match status" value="1"/>
</dbReference>
<dbReference type="GO" id="GO:0016887">
    <property type="term" value="F:ATP hydrolysis activity"/>
    <property type="evidence" value="ECO:0007669"/>
    <property type="project" value="InterPro"/>
</dbReference>
<dbReference type="PANTHER" id="PTHR13779:SF7">
    <property type="entry name" value="ATPASE WRNIP1"/>
    <property type="match status" value="1"/>
</dbReference>
<reference evidence="8 9" key="1">
    <citation type="submission" date="2020-10" db="EMBL/GenBank/DDBJ databases">
        <title>Complete genome sequence of Paludibaculum fermentans P105T, a facultatively anaerobic acidobacterium capable of dissimilatory Fe(III) reduction.</title>
        <authorList>
            <person name="Dedysh S.N."/>
            <person name="Beletsky A.V."/>
            <person name="Kulichevskaya I.S."/>
            <person name="Mardanov A.V."/>
            <person name="Ravin N.V."/>
        </authorList>
    </citation>
    <scope>NUCLEOTIDE SEQUENCE [LARGE SCALE GENOMIC DNA]</scope>
    <source>
        <strain evidence="8 9">P105</strain>
    </source>
</reference>
<dbReference type="PANTHER" id="PTHR13779">
    <property type="entry name" value="WERNER HELICASE-INTERACTING PROTEIN 1 FAMILY MEMBER"/>
    <property type="match status" value="1"/>
</dbReference>
<name>A0A7S7NY19_PALFE</name>
<dbReference type="Gene3D" id="1.10.8.60">
    <property type="match status" value="1"/>
</dbReference>
<evidence type="ECO:0000256" key="3">
    <source>
        <dbReference type="ARBA" id="ARBA00020776"/>
    </source>
</evidence>
<organism evidence="8 9">
    <name type="scientific">Paludibaculum fermentans</name>
    <dbReference type="NCBI Taxonomy" id="1473598"/>
    <lineage>
        <taxon>Bacteria</taxon>
        <taxon>Pseudomonadati</taxon>
        <taxon>Acidobacteriota</taxon>
        <taxon>Terriglobia</taxon>
        <taxon>Bryobacterales</taxon>
        <taxon>Bryobacteraceae</taxon>
        <taxon>Paludibaculum</taxon>
    </lineage>
</organism>
<dbReference type="AlphaFoldDB" id="A0A7S7NY19"/>